<feature type="binding site" description="axial binding residue" evidence="5">
    <location>
        <position position="448"/>
    </location>
    <ligand>
        <name>heme</name>
        <dbReference type="ChEBI" id="CHEBI:30413"/>
    </ligand>
    <ligandPart>
        <name>Fe</name>
        <dbReference type="ChEBI" id="CHEBI:18248"/>
    </ligandPart>
</feature>
<evidence type="ECO:0000256" key="5">
    <source>
        <dbReference type="PIRSR" id="PIRSR602401-1"/>
    </source>
</evidence>
<reference evidence="8" key="1">
    <citation type="journal article" date="2023" name="Mol. Phylogenet. Evol.">
        <title>Genome-scale phylogeny and comparative genomics of the fungal order Sordariales.</title>
        <authorList>
            <person name="Hensen N."/>
            <person name="Bonometti L."/>
            <person name="Westerberg I."/>
            <person name="Brannstrom I.O."/>
            <person name="Guillou S."/>
            <person name="Cros-Aarteil S."/>
            <person name="Calhoun S."/>
            <person name="Haridas S."/>
            <person name="Kuo A."/>
            <person name="Mondo S."/>
            <person name="Pangilinan J."/>
            <person name="Riley R."/>
            <person name="LaButti K."/>
            <person name="Andreopoulos B."/>
            <person name="Lipzen A."/>
            <person name="Chen C."/>
            <person name="Yan M."/>
            <person name="Daum C."/>
            <person name="Ng V."/>
            <person name="Clum A."/>
            <person name="Steindorff A."/>
            <person name="Ohm R.A."/>
            <person name="Martin F."/>
            <person name="Silar P."/>
            <person name="Natvig D.O."/>
            <person name="Lalanne C."/>
            <person name="Gautier V."/>
            <person name="Ament-Velasquez S.L."/>
            <person name="Kruys A."/>
            <person name="Hutchinson M.I."/>
            <person name="Powell A.J."/>
            <person name="Barry K."/>
            <person name="Miller A.N."/>
            <person name="Grigoriev I.V."/>
            <person name="Debuchy R."/>
            <person name="Gladieux P."/>
            <person name="Hiltunen Thoren M."/>
            <person name="Johannesson H."/>
        </authorList>
    </citation>
    <scope>NUCLEOTIDE SEQUENCE</scope>
    <source>
        <strain evidence="8">CBS 508.74</strain>
    </source>
</reference>
<keyword evidence="7" id="KW-1133">Transmembrane helix</keyword>
<keyword evidence="6" id="KW-0503">Monooxygenase</keyword>
<dbReference type="GO" id="GO:0020037">
    <property type="term" value="F:heme binding"/>
    <property type="evidence" value="ECO:0007669"/>
    <property type="project" value="InterPro"/>
</dbReference>
<name>A0AAN6TCC0_9PEZI</name>
<dbReference type="RefSeq" id="XP_064669305.1">
    <property type="nucleotide sequence ID" value="XM_064818352.1"/>
</dbReference>
<evidence type="ECO:0000256" key="3">
    <source>
        <dbReference type="ARBA" id="ARBA00022723"/>
    </source>
</evidence>
<dbReference type="InterPro" id="IPR050121">
    <property type="entry name" value="Cytochrome_P450_monoxygenase"/>
</dbReference>
<comment type="cofactor">
    <cofactor evidence="1 5">
        <name>heme</name>
        <dbReference type="ChEBI" id="CHEBI:30413"/>
    </cofactor>
</comment>
<dbReference type="GO" id="GO:0005506">
    <property type="term" value="F:iron ion binding"/>
    <property type="evidence" value="ECO:0007669"/>
    <property type="project" value="InterPro"/>
</dbReference>
<evidence type="ECO:0000313" key="9">
    <source>
        <dbReference type="Proteomes" id="UP001302812"/>
    </source>
</evidence>
<evidence type="ECO:0000313" key="8">
    <source>
        <dbReference type="EMBL" id="KAK4111735.1"/>
    </source>
</evidence>
<keyword evidence="7" id="KW-0472">Membrane</keyword>
<dbReference type="GO" id="GO:0004497">
    <property type="term" value="F:monooxygenase activity"/>
    <property type="evidence" value="ECO:0007669"/>
    <property type="project" value="UniProtKB-KW"/>
</dbReference>
<dbReference type="InterPro" id="IPR017972">
    <property type="entry name" value="Cyt_P450_CS"/>
</dbReference>
<keyword evidence="3 5" id="KW-0479">Metal-binding</keyword>
<keyword evidence="9" id="KW-1185">Reference proteome</keyword>
<dbReference type="InterPro" id="IPR036396">
    <property type="entry name" value="Cyt_P450_sf"/>
</dbReference>
<dbReference type="InterPro" id="IPR001128">
    <property type="entry name" value="Cyt_P450"/>
</dbReference>
<proteinExistence type="inferred from homology"/>
<dbReference type="CDD" id="cd11062">
    <property type="entry name" value="CYP58-like"/>
    <property type="match status" value="1"/>
</dbReference>
<evidence type="ECO:0000256" key="7">
    <source>
        <dbReference type="SAM" id="Phobius"/>
    </source>
</evidence>
<dbReference type="AlphaFoldDB" id="A0AAN6TCC0"/>
<dbReference type="InterPro" id="IPR002401">
    <property type="entry name" value="Cyt_P450_E_grp-I"/>
</dbReference>
<evidence type="ECO:0000256" key="4">
    <source>
        <dbReference type="ARBA" id="ARBA00023004"/>
    </source>
</evidence>
<dbReference type="GeneID" id="89942478"/>
<feature type="transmembrane region" description="Helical" evidence="7">
    <location>
        <begin position="12"/>
        <end position="33"/>
    </location>
</feature>
<comment type="caution">
    <text evidence="8">The sequence shown here is derived from an EMBL/GenBank/DDBJ whole genome shotgun (WGS) entry which is preliminary data.</text>
</comment>
<accession>A0AAN6TCC0</accession>
<comment type="similarity">
    <text evidence="6">Belongs to the cytochrome P450 family.</text>
</comment>
<organism evidence="8 9">
    <name type="scientific">Canariomyces notabilis</name>
    <dbReference type="NCBI Taxonomy" id="2074819"/>
    <lineage>
        <taxon>Eukaryota</taxon>
        <taxon>Fungi</taxon>
        <taxon>Dikarya</taxon>
        <taxon>Ascomycota</taxon>
        <taxon>Pezizomycotina</taxon>
        <taxon>Sordariomycetes</taxon>
        <taxon>Sordariomycetidae</taxon>
        <taxon>Sordariales</taxon>
        <taxon>Chaetomiaceae</taxon>
        <taxon>Canariomyces</taxon>
    </lineage>
</organism>
<dbReference type="Proteomes" id="UP001302812">
    <property type="component" value="Unassembled WGS sequence"/>
</dbReference>
<dbReference type="Pfam" id="PF00067">
    <property type="entry name" value="p450"/>
    <property type="match status" value="1"/>
</dbReference>
<dbReference type="PANTHER" id="PTHR24305:SF147">
    <property type="entry name" value="P450, PUTATIVE (EUROFUNG)-RELATED"/>
    <property type="match status" value="1"/>
</dbReference>
<keyword evidence="4 5" id="KW-0408">Iron</keyword>
<dbReference type="PANTHER" id="PTHR24305">
    <property type="entry name" value="CYTOCHROME P450"/>
    <property type="match status" value="1"/>
</dbReference>
<evidence type="ECO:0000256" key="6">
    <source>
        <dbReference type="RuleBase" id="RU000461"/>
    </source>
</evidence>
<gene>
    <name evidence="8" type="ORF">N656DRAFT_807939</name>
</gene>
<dbReference type="EMBL" id="MU853345">
    <property type="protein sequence ID" value="KAK4111735.1"/>
    <property type="molecule type" value="Genomic_DNA"/>
</dbReference>
<dbReference type="PRINTS" id="PR00463">
    <property type="entry name" value="EP450I"/>
</dbReference>
<keyword evidence="6" id="KW-0560">Oxidoreductase</keyword>
<evidence type="ECO:0000256" key="1">
    <source>
        <dbReference type="ARBA" id="ARBA00001971"/>
    </source>
</evidence>
<keyword evidence="7" id="KW-0812">Transmembrane</keyword>
<keyword evidence="2 5" id="KW-0349">Heme</keyword>
<sequence length="515" mass="58149">MSFTSIIHGPGPLEVLALLAAGGLVAFSFLVTYRLTLHPLAPVPGPLLAAATGWYERYFALVKDGGGRYWAEVERLHKIYGPIVRISPWEVHIKDPDWDDIYKLSSKASKPRWYYQSFGTTLSTNTTEAHQLHRARRQALVSWFSSQNIARNTPTVQATIDRLHDRLLASSGRVINMGDVFRSLAIDVASGFAFQRAFNNLDDAEFGRDFNHAVRDYGKTGIVNRHFFGLPFLLMRLLPVHIFNLISPKAGNDFMAIVNRCAKEAMNKPIRSHEEAEDVVQSILTADLPPEQKTFDRIFAEVRSIILGGTETTATVLTSITYHALSKPEIATRLRNELAEAEKDKGAKLEYQDIRRLPYLTAVIHEALRTCNAVIGRLTRSSEVADLQYQQYSLPRGTNISINLHDTHMNPTIFPEPEKFLPDRWLNESDYKRMSKYLQPWGRGSRLCLGMELAYTDLYLAVARLFGPDCAFTMRLYDTQLEDWDAYADYFAPLPVPGGKGLRVVVEPKEKAGKV</sequence>
<dbReference type="SUPFAM" id="SSF48264">
    <property type="entry name" value="Cytochrome P450"/>
    <property type="match status" value="1"/>
</dbReference>
<dbReference type="PROSITE" id="PS00086">
    <property type="entry name" value="CYTOCHROME_P450"/>
    <property type="match status" value="1"/>
</dbReference>
<dbReference type="PRINTS" id="PR00385">
    <property type="entry name" value="P450"/>
</dbReference>
<reference evidence="8" key="2">
    <citation type="submission" date="2023-05" db="EMBL/GenBank/DDBJ databases">
        <authorList>
            <consortium name="Lawrence Berkeley National Laboratory"/>
            <person name="Steindorff A."/>
            <person name="Hensen N."/>
            <person name="Bonometti L."/>
            <person name="Westerberg I."/>
            <person name="Brannstrom I.O."/>
            <person name="Guillou S."/>
            <person name="Cros-Aarteil S."/>
            <person name="Calhoun S."/>
            <person name="Haridas S."/>
            <person name="Kuo A."/>
            <person name="Mondo S."/>
            <person name="Pangilinan J."/>
            <person name="Riley R."/>
            <person name="Labutti K."/>
            <person name="Andreopoulos B."/>
            <person name="Lipzen A."/>
            <person name="Chen C."/>
            <person name="Yanf M."/>
            <person name="Daum C."/>
            <person name="Ng V."/>
            <person name="Clum A."/>
            <person name="Ohm R."/>
            <person name="Martin F."/>
            <person name="Silar P."/>
            <person name="Natvig D."/>
            <person name="Lalanne C."/>
            <person name="Gautier V."/>
            <person name="Ament-Velasquez S.L."/>
            <person name="Kruys A."/>
            <person name="Hutchinson M.I."/>
            <person name="Powell A.J."/>
            <person name="Barry K."/>
            <person name="Miller A.N."/>
            <person name="Grigoriev I.V."/>
            <person name="Debuchy R."/>
            <person name="Gladieux P."/>
            <person name="Thoren M.H."/>
            <person name="Johannesson H."/>
        </authorList>
    </citation>
    <scope>NUCLEOTIDE SEQUENCE</scope>
    <source>
        <strain evidence="8">CBS 508.74</strain>
    </source>
</reference>
<dbReference type="Gene3D" id="1.10.630.10">
    <property type="entry name" value="Cytochrome P450"/>
    <property type="match status" value="1"/>
</dbReference>
<dbReference type="GO" id="GO:0016705">
    <property type="term" value="F:oxidoreductase activity, acting on paired donors, with incorporation or reduction of molecular oxygen"/>
    <property type="evidence" value="ECO:0007669"/>
    <property type="project" value="InterPro"/>
</dbReference>
<protein>
    <submittedName>
        <fullName evidence="8">Cytochrome P450</fullName>
    </submittedName>
</protein>
<evidence type="ECO:0000256" key="2">
    <source>
        <dbReference type="ARBA" id="ARBA00022617"/>
    </source>
</evidence>